<protein>
    <submittedName>
        <fullName evidence="3">Uncharacterized protein</fullName>
    </submittedName>
</protein>
<keyword evidence="2" id="KW-1185">Reference proteome</keyword>
<dbReference type="InParanoid" id="G4VT75"/>
<dbReference type="RefSeq" id="XP_018655588.1">
    <property type="nucleotide sequence ID" value="XM_018790223.1"/>
</dbReference>
<evidence type="ECO:0000256" key="1">
    <source>
        <dbReference type="SAM" id="Phobius"/>
    </source>
</evidence>
<dbReference type="GeneID" id="29830710"/>
<dbReference type="AlphaFoldDB" id="G4VT75"/>
<feature type="transmembrane region" description="Helical" evidence="1">
    <location>
        <begin position="7"/>
        <end position="25"/>
    </location>
</feature>
<name>G4VT75_SCHMA</name>
<accession>G4VT75</accession>
<dbReference type="CTD" id="29830710"/>
<keyword evidence="1" id="KW-0472">Membrane</keyword>
<reference evidence="3" key="2">
    <citation type="submission" date="2018-12" db="UniProtKB">
        <authorList>
            <consortium name="WormBaseParasite"/>
        </authorList>
    </citation>
    <scope>IDENTIFICATION</scope>
    <source>
        <strain evidence="3">Puerto Rican</strain>
    </source>
</reference>
<dbReference type="KEGG" id="smm:Smp_204280"/>
<reference evidence="2" key="1">
    <citation type="journal article" date="2012" name="PLoS Negl. Trop. Dis.">
        <title>A systematically improved high quality genome and transcriptome of the human blood fluke Schistosoma mansoni.</title>
        <authorList>
            <person name="Protasio A.V."/>
            <person name="Tsai I.J."/>
            <person name="Babbage A."/>
            <person name="Nichol S."/>
            <person name="Hunt M."/>
            <person name="Aslett M.A."/>
            <person name="De Silva N."/>
            <person name="Velarde G.S."/>
            <person name="Anderson T.J."/>
            <person name="Clark R.C."/>
            <person name="Davidson C."/>
            <person name="Dillon G.P."/>
            <person name="Holroyd N.E."/>
            <person name="LoVerde P.T."/>
            <person name="Lloyd C."/>
            <person name="McQuillan J."/>
            <person name="Oliveira G."/>
            <person name="Otto T.D."/>
            <person name="Parker-Manuel S.J."/>
            <person name="Quail M.A."/>
            <person name="Wilson R.A."/>
            <person name="Zerlotini A."/>
            <person name="Dunne D.W."/>
            <person name="Berriman M."/>
        </authorList>
    </citation>
    <scope>NUCLEOTIDE SEQUENCE [LARGE SCALE GENOMIC DNA]</scope>
    <source>
        <strain evidence="2">Puerto Rican</strain>
    </source>
</reference>
<keyword evidence="1" id="KW-0812">Transmembrane</keyword>
<organism evidence="2 3">
    <name type="scientific">Schistosoma mansoni</name>
    <name type="common">Blood fluke</name>
    <dbReference type="NCBI Taxonomy" id="6183"/>
    <lineage>
        <taxon>Eukaryota</taxon>
        <taxon>Metazoa</taxon>
        <taxon>Spiralia</taxon>
        <taxon>Lophotrochozoa</taxon>
        <taxon>Platyhelminthes</taxon>
        <taxon>Trematoda</taxon>
        <taxon>Digenea</taxon>
        <taxon>Strigeidida</taxon>
        <taxon>Schistosomatoidea</taxon>
        <taxon>Schistosomatidae</taxon>
        <taxon>Schistosoma</taxon>
    </lineage>
</organism>
<dbReference type="Proteomes" id="UP000008854">
    <property type="component" value="Unassembled WGS sequence"/>
</dbReference>
<proteinExistence type="predicted"/>
<evidence type="ECO:0000313" key="2">
    <source>
        <dbReference type="Proteomes" id="UP000008854"/>
    </source>
</evidence>
<evidence type="ECO:0000313" key="3">
    <source>
        <dbReference type="WBParaSite" id="Smp_204280.1"/>
    </source>
</evidence>
<dbReference type="WBParaSite" id="Smp_204280.1">
    <property type="protein sequence ID" value="Smp_204280.1"/>
    <property type="gene ID" value="Smp_204280"/>
</dbReference>
<sequence length="61" mass="7316">MLSSSLLSLSPLLFPLLLLLFSFFLERQSDWNYTYYDLFVVVVLVVDRFKPNRITIVRFIR</sequence>
<dbReference type="HOGENOM" id="CLU_2925487_0_0_1"/>
<keyword evidence="1" id="KW-1133">Transmembrane helix</keyword>